<keyword evidence="2" id="KW-0645">Protease</keyword>
<keyword evidence="4" id="KW-0378">Hydrolase</keyword>
<dbReference type="CDD" id="cd07333">
    <property type="entry name" value="M48C_bepA_like"/>
    <property type="match status" value="1"/>
</dbReference>
<comment type="caution">
    <text evidence="9">The sequence shown here is derived from an EMBL/GenBank/DDBJ whole genome shotgun (WGS) entry which is preliminary data.</text>
</comment>
<reference evidence="9 10" key="1">
    <citation type="submission" date="2013-10" db="EMBL/GenBank/DDBJ databases">
        <title>Salinisphaera orenii MK-B5 Genome Sequencing.</title>
        <authorList>
            <person name="Lai Q."/>
            <person name="Li C."/>
            <person name="Shao Z."/>
        </authorList>
    </citation>
    <scope>NUCLEOTIDE SEQUENCE [LARGE SCALE GENOMIC DNA]</scope>
    <source>
        <strain evidence="9 10">MK-B5</strain>
    </source>
</reference>
<proteinExistence type="predicted"/>
<dbReference type="Gene3D" id="1.25.40.10">
    <property type="entry name" value="Tetratricopeptide repeat domain"/>
    <property type="match status" value="1"/>
</dbReference>
<feature type="region of interest" description="Disordered" evidence="7">
    <location>
        <begin position="492"/>
        <end position="511"/>
    </location>
</feature>
<dbReference type="EMBL" id="AYKH01000010">
    <property type="protein sequence ID" value="ROO28364.1"/>
    <property type="molecule type" value="Genomic_DNA"/>
</dbReference>
<dbReference type="AlphaFoldDB" id="A0A423PRZ9"/>
<evidence type="ECO:0000256" key="2">
    <source>
        <dbReference type="ARBA" id="ARBA00022670"/>
    </source>
</evidence>
<dbReference type="PANTHER" id="PTHR22726">
    <property type="entry name" value="METALLOENDOPEPTIDASE OMA1"/>
    <property type="match status" value="1"/>
</dbReference>
<keyword evidence="10" id="KW-1185">Reference proteome</keyword>
<evidence type="ECO:0000256" key="4">
    <source>
        <dbReference type="ARBA" id="ARBA00022801"/>
    </source>
</evidence>
<dbReference type="SUPFAM" id="SSF48452">
    <property type="entry name" value="TPR-like"/>
    <property type="match status" value="1"/>
</dbReference>
<organism evidence="9 10">
    <name type="scientific">Salinisphaera orenii MK-B5</name>
    <dbReference type="NCBI Taxonomy" id="856730"/>
    <lineage>
        <taxon>Bacteria</taxon>
        <taxon>Pseudomonadati</taxon>
        <taxon>Pseudomonadota</taxon>
        <taxon>Gammaproteobacteria</taxon>
        <taxon>Salinisphaerales</taxon>
        <taxon>Salinisphaeraceae</taxon>
        <taxon>Salinisphaera</taxon>
    </lineage>
</organism>
<dbReference type="InterPro" id="IPR051156">
    <property type="entry name" value="Mito/Outer_Membr_Metalloprot"/>
</dbReference>
<dbReference type="InterPro" id="IPR001915">
    <property type="entry name" value="Peptidase_M48"/>
</dbReference>
<evidence type="ECO:0000256" key="5">
    <source>
        <dbReference type="ARBA" id="ARBA00022833"/>
    </source>
</evidence>
<accession>A0A423PRZ9</accession>
<dbReference type="Gene3D" id="3.30.2010.10">
    <property type="entry name" value="Metalloproteases ('zincins'), catalytic domain"/>
    <property type="match status" value="1"/>
</dbReference>
<feature type="compositionally biased region" description="Basic and acidic residues" evidence="7">
    <location>
        <begin position="492"/>
        <end position="501"/>
    </location>
</feature>
<dbReference type="Pfam" id="PF01435">
    <property type="entry name" value="Peptidase_M48"/>
    <property type="match status" value="1"/>
</dbReference>
<evidence type="ECO:0000256" key="3">
    <source>
        <dbReference type="ARBA" id="ARBA00022723"/>
    </source>
</evidence>
<dbReference type="GO" id="GO:0004222">
    <property type="term" value="F:metalloendopeptidase activity"/>
    <property type="evidence" value="ECO:0007669"/>
    <property type="project" value="InterPro"/>
</dbReference>
<keyword evidence="3" id="KW-0479">Metal-binding</keyword>
<evidence type="ECO:0000256" key="6">
    <source>
        <dbReference type="ARBA" id="ARBA00023049"/>
    </source>
</evidence>
<dbReference type="Pfam" id="PF14559">
    <property type="entry name" value="TPR_19"/>
    <property type="match status" value="1"/>
</dbReference>
<evidence type="ECO:0000256" key="1">
    <source>
        <dbReference type="ARBA" id="ARBA00001947"/>
    </source>
</evidence>
<evidence type="ECO:0000256" key="7">
    <source>
        <dbReference type="SAM" id="MobiDB-lite"/>
    </source>
</evidence>
<gene>
    <name evidence="9" type="ORF">SAOR_06200</name>
</gene>
<dbReference type="PANTHER" id="PTHR22726:SF1">
    <property type="entry name" value="METALLOENDOPEPTIDASE OMA1, MITOCHONDRIAL"/>
    <property type="match status" value="1"/>
</dbReference>
<dbReference type="GO" id="GO:0051603">
    <property type="term" value="P:proteolysis involved in protein catabolic process"/>
    <property type="evidence" value="ECO:0007669"/>
    <property type="project" value="TreeGrafter"/>
</dbReference>
<dbReference type="GO" id="GO:0016020">
    <property type="term" value="C:membrane"/>
    <property type="evidence" value="ECO:0007669"/>
    <property type="project" value="TreeGrafter"/>
</dbReference>
<evidence type="ECO:0000259" key="8">
    <source>
        <dbReference type="Pfam" id="PF01435"/>
    </source>
</evidence>
<dbReference type="InterPro" id="IPR011990">
    <property type="entry name" value="TPR-like_helical_dom_sf"/>
</dbReference>
<evidence type="ECO:0000313" key="9">
    <source>
        <dbReference type="EMBL" id="ROO28364.1"/>
    </source>
</evidence>
<keyword evidence="5" id="KW-0862">Zinc</keyword>
<name>A0A423PRZ9_9GAMM</name>
<keyword evidence="6" id="KW-0482">Metalloprotease</keyword>
<dbReference type="GO" id="GO:0046872">
    <property type="term" value="F:metal ion binding"/>
    <property type="evidence" value="ECO:0007669"/>
    <property type="project" value="UniProtKB-KW"/>
</dbReference>
<evidence type="ECO:0000313" key="10">
    <source>
        <dbReference type="Proteomes" id="UP000283993"/>
    </source>
</evidence>
<comment type="cofactor">
    <cofactor evidence="1">
        <name>Zn(2+)</name>
        <dbReference type="ChEBI" id="CHEBI:29105"/>
    </cofactor>
</comment>
<protein>
    <recommendedName>
        <fullName evidence="8">Peptidase M48 domain-containing protein</fullName>
    </recommendedName>
</protein>
<dbReference type="Proteomes" id="UP000283993">
    <property type="component" value="Unassembled WGS sequence"/>
</dbReference>
<sequence length="511" mass="55731">MSERLFVRATPTLVRWLAGCLACFIVMATAGAARDYQLPTIGQPADAYMSPAKEDKLGRQVVSELLGRGMIIEDALLSEYVNQVGNRLVRHTSGNAGNFRFYVIDSAQVNAFALPGGYVGINAGLLTETDNESELAGVMSHEIAHVTQRHIARQIEATSGMGWATAAAVLLAAVAGGGDPDAISAAVAAGVSNLGQQQTNYTRSHEYEADRLGIRTLAAADYDPDAMSSFFAKMQRRARLYGTQLPQILLSHPVSTTRMAEAESRAADYGAIDVRESPQYALMKERARVLAGRQLSDLARYYENRRADGRPAPALDYGYALVLNRLGRNQEAADLLRPLARAHPDMLAYRLALAHTYSRAGQLATARRQLDAIRADFPDSAAAKLDYARTLIEAGEPGAARDYLLGETQLLASASEAQEMLARAASQQGRLGEAYYRQARFHEMRGAYAPAINQLRAALQTADLNAFDESRLRAQLDQIVRACHDAWSERECRERVNEDARPASTRPGSAR</sequence>
<feature type="domain" description="Peptidase M48" evidence="8">
    <location>
        <begin position="78"/>
        <end position="265"/>
    </location>
</feature>